<reference evidence="2 3" key="1">
    <citation type="submission" date="2020-03" db="EMBL/GenBank/DDBJ databases">
        <title>Genomic Encyclopedia of Type Strains, Phase IV (KMG-IV): sequencing the most valuable type-strain genomes for metagenomic binning, comparative biology and taxonomic classification.</title>
        <authorList>
            <person name="Goeker M."/>
        </authorList>
    </citation>
    <scope>NUCLEOTIDE SEQUENCE [LARGE SCALE GENOMIC DNA]</scope>
    <source>
        <strain evidence="2 3">DSM 25229</strain>
    </source>
</reference>
<keyword evidence="3" id="KW-1185">Reference proteome</keyword>
<feature type="region of interest" description="Disordered" evidence="1">
    <location>
        <begin position="1"/>
        <end position="26"/>
    </location>
</feature>
<evidence type="ECO:0000313" key="3">
    <source>
        <dbReference type="Proteomes" id="UP000535078"/>
    </source>
</evidence>
<evidence type="ECO:0000256" key="1">
    <source>
        <dbReference type="SAM" id="MobiDB-lite"/>
    </source>
</evidence>
<organism evidence="2 3">
    <name type="scientific">Sphingopyxis italica</name>
    <dbReference type="NCBI Taxonomy" id="1129133"/>
    <lineage>
        <taxon>Bacteria</taxon>
        <taxon>Pseudomonadati</taxon>
        <taxon>Pseudomonadota</taxon>
        <taxon>Alphaproteobacteria</taxon>
        <taxon>Sphingomonadales</taxon>
        <taxon>Sphingomonadaceae</taxon>
        <taxon>Sphingopyxis</taxon>
    </lineage>
</organism>
<name>A0A7X5XU73_9SPHN</name>
<gene>
    <name evidence="2" type="ORF">GGR90_003600</name>
</gene>
<evidence type="ECO:0000313" key="2">
    <source>
        <dbReference type="EMBL" id="NJB91389.1"/>
    </source>
</evidence>
<dbReference type="EMBL" id="JAATIT010000006">
    <property type="protein sequence ID" value="NJB91389.1"/>
    <property type="molecule type" value="Genomic_DNA"/>
</dbReference>
<proteinExistence type="predicted"/>
<dbReference type="RefSeq" id="WP_209023866.1">
    <property type="nucleotide sequence ID" value="NZ_JAATIT010000006.1"/>
</dbReference>
<dbReference type="AlphaFoldDB" id="A0A7X5XU73"/>
<dbReference type="Gene3D" id="3.90.1150.10">
    <property type="entry name" value="Aspartate Aminotransferase, domain 1"/>
    <property type="match status" value="1"/>
</dbReference>
<comment type="caution">
    <text evidence="2">The sequence shown here is derived from an EMBL/GenBank/DDBJ whole genome shotgun (WGS) entry which is preliminary data.</text>
</comment>
<accession>A0A7X5XU73</accession>
<sequence length="91" mass="9428">MTEHQDSARPETVAAPHSAPSDTRFDPIAPPIALAEFLGGVESPAVHPATTHVGMGVAARAGAGIDDDHIRLEAEADLLADLKAGLPARRM</sequence>
<dbReference type="Proteomes" id="UP000535078">
    <property type="component" value="Unassembled WGS sequence"/>
</dbReference>
<protein>
    <submittedName>
        <fullName evidence="2">Uncharacterized protein</fullName>
    </submittedName>
</protein>
<dbReference type="InterPro" id="IPR015422">
    <property type="entry name" value="PyrdxlP-dep_Trfase_small"/>
</dbReference>